<organism evidence="2 3">
    <name type="scientific">Platanthera guangdongensis</name>
    <dbReference type="NCBI Taxonomy" id="2320717"/>
    <lineage>
        <taxon>Eukaryota</taxon>
        <taxon>Viridiplantae</taxon>
        <taxon>Streptophyta</taxon>
        <taxon>Embryophyta</taxon>
        <taxon>Tracheophyta</taxon>
        <taxon>Spermatophyta</taxon>
        <taxon>Magnoliopsida</taxon>
        <taxon>Liliopsida</taxon>
        <taxon>Asparagales</taxon>
        <taxon>Orchidaceae</taxon>
        <taxon>Orchidoideae</taxon>
        <taxon>Orchideae</taxon>
        <taxon>Orchidinae</taxon>
        <taxon>Platanthera</taxon>
    </lineage>
</organism>
<protein>
    <submittedName>
        <fullName evidence="2">Protein ycf2</fullName>
    </submittedName>
</protein>
<feature type="domain" description="Ycf2 N-terminal" evidence="1">
    <location>
        <begin position="1"/>
        <end position="65"/>
    </location>
</feature>
<comment type="caution">
    <text evidence="2">The sequence shown here is derived from an EMBL/GenBank/DDBJ whole genome shotgun (WGS) entry which is preliminary data.</text>
</comment>
<gene>
    <name evidence="2" type="primary">ycf2-A</name>
    <name evidence="2" type="ORF">KSP40_PGU005891</name>
</gene>
<proteinExistence type="predicted"/>
<evidence type="ECO:0000259" key="1">
    <source>
        <dbReference type="Pfam" id="PF05695"/>
    </source>
</evidence>
<sequence>MNNHLLPKEIKEFLGNPTRPIRSFFYDRWSKLLLGSNPTERFIIDQKLLKKKLGVSFVPSRRVDQLNQKKLQLESPIN</sequence>
<dbReference type="Proteomes" id="UP001412067">
    <property type="component" value="Unassembled WGS sequence"/>
</dbReference>
<dbReference type="EMBL" id="JBBWWR010000005">
    <property type="protein sequence ID" value="KAK8966494.1"/>
    <property type="molecule type" value="Genomic_DNA"/>
</dbReference>
<dbReference type="InterPro" id="IPR056777">
    <property type="entry name" value="Ycf2_N"/>
</dbReference>
<evidence type="ECO:0000313" key="2">
    <source>
        <dbReference type="EMBL" id="KAK8966494.1"/>
    </source>
</evidence>
<dbReference type="Pfam" id="PF05695">
    <property type="entry name" value="Ycf2"/>
    <property type="match status" value="1"/>
</dbReference>
<accession>A0ABR2MQN2</accession>
<evidence type="ECO:0000313" key="3">
    <source>
        <dbReference type="Proteomes" id="UP001412067"/>
    </source>
</evidence>
<name>A0ABR2MQN2_9ASPA</name>
<keyword evidence="3" id="KW-1185">Reference proteome</keyword>
<reference evidence="2 3" key="1">
    <citation type="journal article" date="2022" name="Nat. Plants">
        <title>Genomes of leafy and leafless Platanthera orchids illuminate the evolution of mycoheterotrophy.</title>
        <authorList>
            <person name="Li M.H."/>
            <person name="Liu K.W."/>
            <person name="Li Z."/>
            <person name="Lu H.C."/>
            <person name="Ye Q.L."/>
            <person name="Zhang D."/>
            <person name="Wang J.Y."/>
            <person name="Li Y.F."/>
            <person name="Zhong Z.M."/>
            <person name="Liu X."/>
            <person name="Yu X."/>
            <person name="Liu D.K."/>
            <person name="Tu X.D."/>
            <person name="Liu B."/>
            <person name="Hao Y."/>
            <person name="Liao X.Y."/>
            <person name="Jiang Y.T."/>
            <person name="Sun W.H."/>
            <person name="Chen J."/>
            <person name="Chen Y.Q."/>
            <person name="Ai Y."/>
            <person name="Zhai J.W."/>
            <person name="Wu S.S."/>
            <person name="Zhou Z."/>
            <person name="Hsiao Y.Y."/>
            <person name="Wu W.L."/>
            <person name="Chen Y.Y."/>
            <person name="Lin Y.F."/>
            <person name="Hsu J.L."/>
            <person name="Li C.Y."/>
            <person name="Wang Z.W."/>
            <person name="Zhao X."/>
            <person name="Zhong W.Y."/>
            <person name="Ma X.K."/>
            <person name="Ma L."/>
            <person name="Huang J."/>
            <person name="Chen G.Z."/>
            <person name="Huang M.Z."/>
            <person name="Huang L."/>
            <person name="Peng D.H."/>
            <person name="Luo Y.B."/>
            <person name="Zou S.Q."/>
            <person name="Chen S.P."/>
            <person name="Lan S."/>
            <person name="Tsai W.C."/>
            <person name="Van de Peer Y."/>
            <person name="Liu Z.J."/>
        </authorList>
    </citation>
    <scope>NUCLEOTIDE SEQUENCE [LARGE SCALE GENOMIC DNA]</scope>
    <source>
        <strain evidence="2">Lor288</strain>
    </source>
</reference>